<dbReference type="AlphaFoldDB" id="A0A1V8M812"/>
<dbReference type="GO" id="GO:0016020">
    <property type="term" value="C:membrane"/>
    <property type="evidence" value="ECO:0007669"/>
    <property type="project" value="InterPro"/>
</dbReference>
<protein>
    <recommendedName>
        <fullName evidence="8">Putative beta-barrel assembly-enhancing protease</fullName>
        <ecNumber evidence="8">3.4.-.-</ecNumber>
    </recommendedName>
</protein>
<feature type="binding site" evidence="8">
    <location>
        <position position="133"/>
    </location>
    <ligand>
        <name>Zn(2+)</name>
        <dbReference type="ChEBI" id="CHEBI:29105"/>
        <note>catalytic</note>
    </ligand>
</feature>
<dbReference type="GO" id="GO:0042597">
    <property type="term" value="C:periplasmic space"/>
    <property type="evidence" value="ECO:0007669"/>
    <property type="project" value="UniProtKB-SubCell"/>
</dbReference>
<dbReference type="GO" id="GO:0051603">
    <property type="term" value="P:proteolysis involved in protein catabolic process"/>
    <property type="evidence" value="ECO:0007669"/>
    <property type="project" value="TreeGrafter"/>
</dbReference>
<feature type="chain" id="PRO_5013413271" description="Putative beta-barrel assembly-enhancing protease" evidence="8">
    <location>
        <begin position="26"/>
        <end position="486"/>
    </location>
</feature>
<evidence type="ECO:0000256" key="1">
    <source>
        <dbReference type="ARBA" id="ARBA00022670"/>
    </source>
</evidence>
<dbReference type="STRING" id="1420851.AU255_07210"/>
<dbReference type="Gene3D" id="1.25.40.10">
    <property type="entry name" value="Tetratricopeptide repeat domain"/>
    <property type="match status" value="1"/>
</dbReference>
<feature type="binding site" evidence="8">
    <location>
        <position position="198"/>
    </location>
    <ligand>
        <name>Zn(2+)</name>
        <dbReference type="ChEBI" id="CHEBI:29105"/>
        <note>catalytic</note>
    </ligand>
</feature>
<dbReference type="RefSeq" id="WP_080522256.1">
    <property type="nucleotide sequence ID" value="NZ_LPUF01000001.1"/>
</dbReference>
<comment type="function">
    <text evidence="8">Functions as both a chaperone and a metalloprotease. Maintains the integrity of the outer membrane by promoting either the assembly or the elimination of outer membrane proteins, depending on their folding state.</text>
</comment>
<dbReference type="Proteomes" id="UP000191980">
    <property type="component" value="Unassembled WGS sequence"/>
</dbReference>
<feature type="active site" description="Proton donor" evidence="8">
    <location>
        <position position="202"/>
    </location>
</feature>
<comment type="caution">
    <text evidence="10">The sequence shown here is derived from an EMBL/GenBank/DDBJ whole genome shotgun (WGS) entry which is preliminary data.</text>
</comment>
<evidence type="ECO:0000256" key="6">
    <source>
        <dbReference type="ARBA" id="ARBA00022833"/>
    </source>
</evidence>
<evidence type="ECO:0000256" key="2">
    <source>
        <dbReference type="ARBA" id="ARBA00022723"/>
    </source>
</evidence>
<evidence type="ECO:0000313" key="10">
    <source>
        <dbReference type="EMBL" id="OQK17646.1"/>
    </source>
</evidence>
<accession>A0A1V8M812</accession>
<dbReference type="InterPro" id="IPR051156">
    <property type="entry name" value="Mito/Outer_Membr_Metalloprot"/>
</dbReference>
<evidence type="ECO:0000256" key="5">
    <source>
        <dbReference type="ARBA" id="ARBA00022801"/>
    </source>
</evidence>
<feature type="binding site" evidence="8">
    <location>
        <position position="137"/>
    </location>
    <ligand>
        <name>Zn(2+)</name>
        <dbReference type="ChEBI" id="CHEBI:29105"/>
        <note>catalytic</note>
    </ligand>
</feature>
<evidence type="ECO:0000313" key="11">
    <source>
        <dbReference type="Proteomes" id="UP000191980"/>
    </source>
</evidence>
<keyword evidence="5 8" id="KW-0378">Hydrolase</keyword>
<keyword evidence="3 8" id="KW-0732">Signal</keyword>
<evidence type="ECO:0000256" key="3">
    <source>
        <dbReference type="ARBA" id="ARBA00022729"/>
    </source>
</evidence>
<dbReference type="GO" id="GO:0004222">
    <property type="term" value="F:metalloendopeptidase activity"/>
    <property type="evidence" value="ECO:0007669"/>
    <property type="project" value="InterPro"/>
</dbReference>
<dbReference type="Gene3D" id="3.30.2010.10">
    <property type="entry name" value="Metalloproteases ('zincins'), catalytic domain"/>
    <property type="match status" value="1"/>
</dbReference>
<evidence type="ECO:0000256" key="7">
    <source>
        <dbReference type="ARBA" id="ARBA00023049"/>
    </source>
</evidence>
<keyword evidence="2 8" id="KW-0479">Metal-binding</keyword>
<evidence type="ECO:0000256" key="8">
    <source>
        <dbReference type="HAMAP-Rule" id="MF_00997"/>
    </source>
</evidence>
<keyword evidence="7 8" id="KW-0482">Metalloprotease</keyword>
<comment type="similarity">
    <text evidence="8">Belongs to the peptidase M48 family. BepA subfamily.</text>
</comment>
<dbReference type="CDD" id="cd07333">
    <property type="entry name" value="M48C_bepA_like"/>
    <property type="match status" value="1"/>
</dbReference>
<dbReference type="EMBL" id="LPUF01000001">
    <property type="protein sequence ID" value="OQK17646.1"/>
    <property type="molecule type" value="Genomic_DNA"/>
</dbReference>
<dbReference type="InterPro" id="IPR001915">
    <property type="entry name" value="Peptidase_M48"/>
</dbReference>
<dbReference type="PANTHER" id="PTHR22726">
    <property type="entry name" value="METALLOENDOPEPTIDASE OMA1"/>
    <property type="match status" value="1"/>
</dbReference>
<feature type="domain" description="Peptidase M48" evidence="9">
    <location>
        <begin position="70"/>
        <end position="257"/>
    </location>
</feature>
<sequence precursor="true">MKLNKYPLLFALLTLNLFLSTASTADELQLPDMGDSTGTLISPAQEKILGESFFRNIRSQLDISLDPDVQHYIQTLGQTLVSNSDNPTQEFYFFVVLSDDINAFAGPGGYIGVNSGLILNSDSESELASVMAHEIAHVTQRHIYRSYEASSRMSLPAAAAMIAAIVVATQAPEVGIGALSAIQAGSIQMQIDFTRDNEQEADRIGIKTLERSGFDPRSMPAFFEKLQYASRYYGEGAPEFLRTHPITSSRISDTRGRAEKYPYRQTPDSQNYRLIKAKLRIDSENTNQDDLVRYFQSKLDQGTAEQRAAIQYGLGLTFIKKQRFAEAEAIFSSLNQRYPKQREYLTALAQVAVNQQDFESAKKRYLQLQQQYPDNAEYQFEYISILLRSRQPKLALQHLRLIDYRYQNYPNYYLLLARAYGDLGENVNLHRYMAEYLYAIGQTDAAIMQIKLAQKDKGLNFYLSSILEDRLSFFTAQILALKQLQE</sequence>
<feature type="active site" evidence="8">
    <location>
        <position position="134"/>
    </location>
</feature>
<reference evidence="10 11" key="1">
    <citation type="submission" date="2015-12" db="EMBL/GenBank/DDBJ databases">
        <authorList>
            <person name="Shamseldin A."/>
            <person name="Moawad H."/>
            <person name="Abd El-Rahim W.M."/>
            <person name="Sadowsky M.J."/>
        </authorList>
    </citation>
    <scope>NUCLEOTIDE SEQUENCE [LARGE SCALE GENOMIC DNA]</scope>
    <source>
        <strain evidence="10 11">WF1</strain>
    </source>
</reference>
<dbReference type="EC" id="3.4.-.-" evidence="8"/>
<dbReference type="OrthoDB" id="9810445at2"/>
<dbReference type="SUPFAM" id="SSF48452">
    <property type="entry name" value="TPR-like"/>
    <property type="match status" value="1"/>
</dbReference>
<dbReference type="PANTHER" id="PTHR22726:SF1">
    <property type="entry name" value="METALLOENDOPEPTIDASE OMA1, MITOCHONDRIAL"/>
    <property type="match status" value="1"/>
</dbReference>
<dbReference type="InterPro" id="IPR030873">
    <property type="entry name" value="Protease_BepA"/>
</dbReference>
<organism evidence="10 11">
    <name type="scientific">Methyloprofundus sedimenti</name>
    <dbReference type="NCBI Taxonomy" id="1420851"/>
    <lineage>
        <taxon>Bacteria</taxon>
        <taxon>Pseudomonadati</taxon>
        <taxon>Pseudomonadota</taxon>
        <taxon>Gammaproteobacteria</taxon>
        <taxon>Methylococcales</taxon>
        <taxon>Methylococcaceae</taxon>
        <taxon>Methyloprofundus</taxon>
    </lineage>
</organism>
<feature type="signal peptide" evidence="8">
    <location>
        <begin position="1"/>
        <end position="25"/>
    </location>
</feature>
<keyword evidence="4 8" id="KW-0574">Periplasm</keyword>
<comment type="cofactor">
    <cofactor evidence="8">
        <name>Zn(2+)</name>
        <dbReference type="ChEBI" id="CHEBI:29105"/>
    </cofactor>
    <text evidence="8">Binds 1 zinc ion per subunit.</text>
</comment>
<gene>
    <name evidence="10" type="ORF">AU255_07210</name>
</gene>
<dbReference type="HAMAP" id="MF_00997">
    <property type="entry name" value="Protease_BepA"/>
    <property type="match status" value="1"/>
</dbReference>
<dbReference type="GO" id="GO:0008270">
    <property type="term" value="F:zinc ion binding"/>
    <property type="evidence" value="ECO:0007669"/>
    <property type="project" value="UniProtKB-UniRule"/>
</dbReference>
<evidence type="ECO:0000259" key="9">
    <source>
        <dbReference type="Pfam" id="PF01435"/>
    </source>
</evidence>
<dbReference type="Pfam" id="PF01435">
    <property type="entry name" value="Peptidase_M48"/>
    <property type="match status" value="1"/>
</dbReference>
<name>A0A1V8M812_9GAMM</name>
<evidence type="ECO:0000256" key="4">
    <source>
        <dbReference type="ARBA" id="ARBA00022764"/>
    </source>
</evidence>
<keyword evidence="6 8" id="KW-0862">Zinc</keyword>
<keyword evidence="11" id="KW-1185">Reference proteome</keyword>
<keyword evidence="1 8" id="KW-0645">Protease</keyword>
<dbReference type="InterPro" id="IPR011990">
    <property type="entry name" value="TPR-like_helical_dom_sf"/>
</dbReference>
<comment type="subcellular location">
    <subcellularLocation>
        <location evidence="8">Periplasm</location>
    </subcellularLocation>
</comment>
<proteinExistence type="inferred from homology"/>